<protein>
    <recommendedName>
        <fullName evidence="1">peptide chain release factor N(5)-glutamine methyltransferase</fullName>
        <ecNumber evidence="1">2.1.1.297</ecNumber>
    </recommendedName>
</protein>
<evidence type="ECO:0000259" key="6">
    <source>
        <dbReference type="Pfam" id="PF05175"/>
    </source>
</evidence>
<dbReference type="InterPro" id="IPR002052">
    <property type="entry name" value="DNA_methylase_N6_adenine_CS"/>
</dbReference>
<dbReference type="Gene3D" id="3.40.50.150">
    <property type="entry name" value="Vaccinia Virus protein VP39"/>
    <property type="match status" value="1"/>
</dbReference>
<feature type="domain" description="Methyltransferase small" evidence="6">
    <location>
        <begin position="143"/>
        <end position="226"/>
    </location>
</feature>
<evidence type="ECO:0000313" key="8">
    <source>
        <dbReference type="Proteomes" id="UP001162483"/>
    </source>
</evidence>
<evidence type="ECO:0000256" key="3">
    <source>
        <dbReference type="ARBA" id="ARBA00022679"/>
    </source>
</evidence>
<dbReference type="NCBIfam" id="TIGR00536">
    <property type="entry name" value="hemK_fam"/>
    <property type="match status" value="1"/>
</dbReference>
<keyword evidence="3" id="KW-0808">Transferase</keyword>
<dbReference type="InterPro" id="IPR004556">
    <property type="entry name" value="HemK-like"/>
</dbReference>
<keyword evidence="4" id="KW-0949">S-adenosyl-L-methionine</keyword>
<dbReference type="InterPro" id="IPR050320">
    <property type="entry name" value="N5-glutamine_MTase"/>
</dbReference>
<dbReference type="EMBL" id="CATNWA010016002">
    <property type="protein sequence ID" value="CAI9588852.1"/>
    <property type="molecule type" value="Genomic_DNA"/>
</dbReference>
<dbReference type="SUPFAM" id="SSF53335">
    <property type="entry name" value="S-adenosyl-L-methionine-dependent methyltransferases"/>
    <property type="match status" value="1"/>
</dbReference>
<keyword evidence="8" id="KW-1185">Reference proteome</keyword>
<dbReference type="InterPro" id="IPR007848">
    <property type="entry name" value="Small_mtfrase_dom"/>
</dbReference>
<evidence type="ECO:0000256" key="1">
    <source>
        <dbReference type="ARBA" id="ARBA00012771"/>
    </source>
</evidence>
<comment type="catalytic activity">
    <reaction evidence="5">
        <text>L-glutaminyl-[peptide chain release factor] + S-adenosyl-L-methionine = N(5)-methyl-L-glutaminyl-[peptide chain release factor] + S-adenosyl-L-homocysteine + H(+)</text>
        <dbReference type="Rhea" id="RHEA:42896"/>
        <dbReference type="Rhea" id="RHEA-COMP:10271"/>
        <dbReference type="Rhea" id="RHEA-COMP:10272"/>
        <dbReference type="ChEBI" id="CHEBI:15378"/>
        <dbReference type="ChEBI" id="CHEBI:30011"/>
        <dbReference type="ChEBI" id="CHEBI:57856"/>
        <dbReference type="ChEBI" id="CHEBI:59789"/>
        <dbReference type="ChEBI" id="CHEBI:61891"/>
        <dbReference type="EC" id="2.1.1.297"/>
    </reaction>
</comment>
<dbReference type="PANTHER" id="PTHR18895">
    <property type="entry name" value="HEMK METHYLTRANSFERASE"/>
    <property type="match status" value="1"/>
</dbReference>
<dbReference type="PANTHER" id="PTHR18895:SF74">
    <property type="entry name" value="MTRF1L RELEASE FACTOR GLUTAMINE METHYLTRANSFERASE"/>
    <property type="match status" value="1"/>
</dbReference>
<dbReference type="EC" id="2.1.1.297" evidence="1"/>
<gene>
    <name evidence="7" type="ORF">SPARVUS_LOCUS10807911</name>
</gene>
<dbReference type="Pfam" id="PF05175">
    <property type="entry name" value="MTS"/>
    <property type="match status" value="1"/>
</dbReference>
<sequence length="324" mass="35001">MSPSLPCPASSPERTPDRGLGVLVQPGDRGALSAAVAEGFPRWSGVPEARESSEILIANIALGAKTFRGLAGPQSLMRFSTDAHEKMCAGALKRVPFSTSSGVGLCLDVTLQIRAPACVYPRPETEELVGLVLADCPGLRRAPEPRILEVGCGSGAVSLALLQNIPQARVLAIDKTEAAVNLTRDNAEGLNLQHRIQILQHDVLSDPAEHLLALGPVDAVVSNPPYIFTEDLSTLDPEILRYEDHTALDGGPDGMDVMKAILRLAPLLLKPGGTIFLEGDPRHPDMVQEWLQIHPELQLQLLNVVKDFCRKPRFIHLQRRDGTS</sequence>
<accession>A0ABN9EVT4</accession>
<evidence type="ECO:0000256" key="2">
    <source>
        <dbReference type="ARBA" id="ARBA00022603"/>
    </source>
</evidence>
<dbReference type="CDD" id="cd02440">
    <property type="entry name" value="AdoMet_MTases"/>
    <property type="match status" value="1"/>
</dbReference>
<evidence type="ECO:0000256" key="4">
    <source>
        <dbReference type="ARBA" id="ARBA00022691"/>
    </source>
</evidence>
<organism evidence="7 8">
    <name type="scientific">Staurois parvus</name>
    <dbReference type="NCBI Taxonomy" id="386267"/>
    <lineage>
        <taxon>Eukaryota</taxon>
        <taxon>Metazoa</taxon>
        <taxon>Chordata</taxon>
        <taxon>Craniata</taxon>
        <taxon>Vertebrata</taxon>
        <taxon>Euteleostomi</taxon>
        <taxon>Amphibia</taxon>
        <taxon>Batrachia</taxon>
        <taxon>Anura</taxon>
        <taxon>Neobatrachia</taxon>
        <taxon>Ranoidea</taxon>
        <taxon>Ranidae</taxon>
        <taxon>Staurois</taxon>
    </lineage>
</organism>
<name>A0ABN9EVT4_9NEOB</name>
<comment type="caution">
    <text evidence="7">The sequence shown here is derived from an EMBL/GenBank/DDBJ whole genome shotgun (WGS) entry which is preliminary data.</text>
</comment>
<evidence type="ECO:0000256" key="5">
    <source>
        <dbReference type="ARBA" id="ARBA00048391"/>
    </source>
</evidence>
<dbReference type="Proteomes" id="UP001162483">
    <property type="component" value="Unassembled WGS sequence"/>
</dbReference>
<keyword evidence="2" id="KW-0489">Methyltransferase</keyword>
<reference evidence="7" key="1">
    <citation type="submission" date="2023-05" db="EMBL/GenBank/DDBJ databases">
        <authorList>
            <person name="Stuckert A."/>
        </authorList>
    </citation>
    <scope>NUCLEOTIDE SEQUENCE</scope>
</reference>
<dbReference type="InterPro" id="IPR029063">
    <property type="entry name" value="SAM-dependent_MTases_sf"/>
</dbReference>
<proteinExistence type="predicted"/>
<evidence type="ECO:0000313" key="7">
    <source>
        <dbReference type="EMBL" id="CAI9588852.1"/>
    </source>
</evidence>
<dbReference type="PROSITE" id="PS00092">
    <property type="entry name" value="N6_MTASE"/>
    <property type="match status" value="1"/>
</dbReference>